<keyword evidence="2" id="KW-0472">Membrane</keyword>
<evidence type="ECO:0000256" key="2">
    <source>
        <dbReference type="SAM" id="Phobius"/>
    </source>
</evidence>
<dbReference type="InterPro" id="IPR036259">
    <property type="entry name" value="MFS_trans_sf"/>
</dbReference>
<keyword evidence="2" id="KW-0812">Transmembrane</keyword>
<feature type="transmembrane region" description="Helical" evidence="2">
    <location>
        <begin position="94"/>
        <end position="114"/>
    </location>
</feature>
<feature type="compositionally biased region" description="Polar residues" evidence="1">
    <location>
        <begin position="1"/>
        <end position="15"/>
    </location>
</feature>
<accession>A0A9K3CXP5</accession>
<dbReference type="AlphaFoldDB" id="A0A9K3CXP5"/>
<reference evidence="3 4" key="1">
    <citation type="journal article" date="2018" name="PLoS ONE">
        <title>The draft genome of Kipferlia bialata reveals reductive genome evolution in fornicate parasites.</title>
        <authorList>
            <person name="Tanifuji G."/>
            <person name="Takabayashi S."/>
            <person name="Kume K."/>
            <person name="Takagi M."/>
            <person name="Nakayama T."/>
            <person name="Kamikawa R."/>
            <person name="Inagaki Y."/>
            <person name="Hashimoto T."/>
        </authorList>
    </citation>
    <scope>NUCLEOTIDE SEQUENCE [LARGE SCALE GENOMIC DNA]</scope>
    <source>
        <strain evidence="3">NY0173</strain>
    </source>
</reference>
<evidence type="ECO:0000313" key="4">
    <source>
        <dbReference type="Proteomes" id="UP000265618"/>
    </source>
</evidence>
<comment type="caution">
    <text evidence="3">The sequence shown here is derived from an EMBL/GenBank/DDBJ whole genome shotgun (WGS) entry which is preliminary data.</text>
</comment>
<evidence type="ECO:0000256" key="1">
    <source>
        <dbReference type="SAM" id="MobiDB-lite"/>
    </source>
</evidence>
<keyword evidence="2" id="KW-1133">Transmembrane helix</keyword>
<dbReference type="SUPFAM" id="SSF103473">
    <property type="entry name" value="MFS general substrate transporter"/>
    <property type="match status" value="1"/>
</dbReference>
<feature type="transmembrane region" description="Helical" evidence="2">
    <location>
        <begin position="216"/>
        <end position="237"/>
    </location>
</feature>
<protein>
    <recommendedName>
        <fullName evidence="5">DUF998 domain-containing protein</fullName>
    </recommendedName>
</protein>
<feature type="region of interest" description="Disordered" evidence="1">
    <location>
        <begin position="1"/>
        <end position="32"/>
    </location>
</feature>
<name>A0A9K3CXP5_9EUKA</name>
<dbReference type="Proteomes" id="UP000265618">
    <property type="component" value="Unassembled WGS sequence"/>
</dbReference>
<sequence length="238" mass="25751">MDPTVVSEQTRTSPQGVWETDLQSHEPGQSNTKPHRLLRFVLLVVVPLNVAFVGWYYLSNSTYDPIMGLARLSVNISDAGSCDINPLGCRHFQAAFVVGGIAAALAVWAMSHVLGRNRPGLRRATLVCGIVLGLGILGVGVFHPDRGVPMLWGRVTSFGLHTASAIVTFTALLVTNLAKLYGHLRHGLSGPLGLVAMGALVLLVPRALYLSHRIEWAFVVAAYAWLFSQVMVGAFWAR</sequence>
<feature type="transmembrane region" description="Helical" evidence="2">
    <location>
        <begin position="155"/>
        <end position="178"/>
    </location>
</feature>
<proteinExistence type="predicted"/>
<organism evidence="3 4">
    <name type="scientific">Kipferlia bialata</name>
    <dbReference type="NCBI Taxonomy" id="797122"/>
    <lineage>
        <taxon>Eukaryota</taxon>
        <taxon>Metamonada</taxon>
        <taxon>Carpediemonas-like organisms</taxon>
        <taxon>Kipferlia</taxon>
    </lineage>
</organism>
<evidence type="ECO:0008006" key="5">
    <source>
        <dbReference type="Google" id="ProtNLM"/>
    </source>
</evidence>
<dbReference type="EMBL" id="BDIP01001843">
    <property type="protein sequence ID" value="GIQ85248.1"/>
    <property type="molecule type" value="Genomic_DNA"/>
</dbReference>
<feature type="transmembrane region" description="Helical" evidence="2">
    <location>
        <begin position="190"/>
        <end position="210"/>
    </location>
</feature>
<evidence type="ECO:0000313" key="3">
    <source>
        <dbReference type="EMBL" id="GIQ85248.1"/>
    </source>
</evidence>
<feature type="transmembrane region" description="Helical" evidence="2">
    <location>
        <begin position="126"/>
        <end position="143"/>
    </location>
</feature>
<keyword evidence="4" id="KW-1185">Reference proteome</keyword>
<gene>
    <name evidence="3" type="ORF">KIPB_006886</name>
</gene>
<feature type="transmembrane region" description="Helical" evidence="2">
    <location>
        <begin position="37"/>
        <end position="58"/>
    </location>
</feature>